<dbReference type="GO" id="GO:0005525">
    <property type="term" value="F:GTP binding"/>
    <property type="evidence" value="ECO:0007669"/>
    <property type="project" value="UniProtKB-KW"/>
</dbReference>
<name>G4TRX5_SERID</name>
<dbReference type="SMART" id="SM00173">
    <property type="entry name" value="RAS"/>
    <property type="match status" value="1"/>
</dbReference>
<dbReference type="Proteomes" id="UP000007148">
    <property type="component" value="Unassembled WGS sequence"/>
</dbReference>
<organism evidence="3 4">
    <name type="scientific">Serendipita indica (strain DSM 11827)</name>
    <name type="common">Root endophyte fungus</name>
    <name type="synonym">Piriformospora indica</name>
    <dbReference type="NCBI Taxonomy" id="1109443"/>
    <lineage>
        <taxon>Eukaryota</taxon>
        <taxon>Fungi</taxon>
        <taxon>Dikarya</taxon>
        <taxon>Basidiomycota</taxon>
        <taxon>Agaricomycotina</taxon>
        <taxon>Agaricomycetes</taxon>
        <taxon>Sebacinales</taxon>
        <taxon>Serendipitaceae</taxon>
        <taxon>Serendipita</taxon>
    </lineage>
</organism>
<dbReference type="SMART" id="SM00175">
    <property type="entry name" value="RAB"/>
    <property type="match status" value="1"/>
</dbReference>
<dbReference type="GO" id="GO:0003924">
    <property type="term" value="F:GTPase activity"/>
    <property type="evidence" value="ECO:0007669"/>
    <property type="project" value="InterPro"/>
</dbReference>
<dbReference type="PROSITE" id="PS51419">
    <property type="entry name" value="RAB"/>
    <property type="match status" value="1"/>
</dbReference>
<accession>G4TRX5</accession>
<evidence type="ECO:0000256" key="1">
    <source>
        <dbReference type="ARBA" id="ARBA00022741"/>
    </source>
</evidence>
<dbReference type="EMBL" id="CAFZ01000277">
    <property type="protein sequence ID" value="CCA74068.1"/>
    <property type="molecule type" value="Genomic_DNA"/>
</dbReference>
<dbReference type="eggNOG" id="KOG0393">
    <property type="taxonomic scope" value="Eukaryota"/>
</dbReference>
<dbReference type="InterPro" id="IPR003578">
    <property type="entry name" value="Small_GTPase_Rho"/>
</dbReference>
<reference evidence="3 4" key="1">
    <citation type="journal article" date="2011" name="PLoS Pathog.">
        <title>Endophytic Life Strategies Decoded by Genome and Transcriptome Analyses of the Mutualistic Root Symbiont Piriformospora indica.</title>
        <authorList>
            <person name="Zuccaro A."/>
            <person name="Lahrmann U."/>
            <person name="Guldener U."/>
            <person name="Langen G."/>
            <person name="Pfiffi S."/>
            <person name="Biedenkopf D."/>
            <person name="Wong P."/>
            <person name="Samans B."/>
            <person name="Grimm C."/>
            <person name="Basiewicz M."/>
            <person name="Murat C."/>
            <person name="Martin F."/>
            <person name="Kogel K.H."/>
        </authorList>
    </citation>
    <scope>NUCLEOTIDE SEQUENCE [LARGE SCALE GENOMIC DNA]</scope>
    <source>
        <strain evidence="3 4">DSM 11827</strain>
    </source>
</reference>
<protein>
    <submittedName>
        <fullName evidence="3">Uncharacterized protein</fullName>
    </submittedName>
</protein>
<dbReference type="AlphaFoldDB" id="G4TRX5"/>
<dbReference type="InterPro" id="IPR027417">
    <property type="entry name" value="P-loop_NTPase"/>
</dbReference>
<sequence>MAAHKVVLLGCRGVGKSCLGIRAMDGPFQPNWFYEAIEPRIIKVPCLNSIVEMLVQDVPTSSDYNAAHPMHAVSYLDSCVGLVCYAVDDTLSLKWAGDFWVPQFVHFCPNASLILVGTKSVLERTVPMAEVREVAERIKAVHVLECSSKTNEGIELVLEFVAKEMLTRKHVHEGQRRFKGSCVVV</sequence>
<comment type="caution">
    <text evidence="3">The sequence shown here is derived from an EMBL/GenBank/DDBJ whole genome shotgun (WGS) entry which is preliminary data.</text>
</comment>
<dbReference type="GO" id="GO:0007264">
    <property type="term" value="P:small GTPase-mediated signal transduction"/>
    <property type="evidence" value="ECO:0007669"/>
    <property type="project" value="InterPro"/>
</dbReference>
<dbReference type="HOGENOM" id="CLU_041217_21_2_1"/>
<dbReference type="InParanoid" id="G4TRX5"/>
<keyword evidence="2" id="KW-0342">GTP-binding</keyword>
<keyword evidence="1" id="KW-0547">Nucleotide-binding</keyword>
<dbReference type="STRING" id="1109443.G4TRX5"/>
<keyword evidence="4" id="KW-1185">Reference proteome</keyword>
<dbReference type="PRINTS" id="PR00449">
    <property type="entry name" value="RASTRNSFRMNG"/>
</dbReference>
<dbReference type="OrthoDB" id="25896at2759"/>
<dbReference type="Gene3D" id="3.40.50.300">
    <property type="entry name" value="P-loop containing nucleotide triphosphate hydrolases"/>
    <property type="match status" value="1"/>
</dbReference>
<dbReference type="Pfam" id="PF00071">
    <property type="entry name" value="Ras"/>
    <property type="match status" value="1"/>
</dbReference>
<gene>
    <name evidence="3" type="ORF">PIIN_08022</name>
</gene>
<proteinExistence type="predicted"/>
<evidence type="ECO:0000256" key="2">
    <source>
        <dbReference type="ARBA" id="ARBA00023134"/>
    </source>
</evidence>
<evidence type="ECO:0000313" key="3">
    <source>
        <dbReference type="EMBL" id="CCA74068.1"/>
    </source>
</evidence>
<dbReference type="SMART" id="SM00174">
    <property type="entry name" value="RHO"/>
    <property type="match status" value="1"/>
</dbReference>
<evidence type="ECO:0000313" key="4">
    <source>
        <dbReference type="Proteomes" id="UP000007148"/>
    </source>
</evidence>
<dbReference type="InterPro" id="IPR001806">
    <property type="entry name" value="Small_GTPase"/>
</dbReference>
<dbReference type="SUPFAM" id="SSF52540">
    <property type="entry name" value="P-loop containing nucleoside triphosphate hydrolases"/>
    <property type="match status" value="1"/>
</dbReference>
<dbReference type="PANTHER" id="PTHR24072">
    <property type="entry name" value="RHO FAMILY GTPASE"/>
    <property type="match status" value="1"/>
</dbReference>